<keyword evidence="3" id="KW-1185">Reference proteome</keyword>
<dbReference type="OrthoDB" id="8954335at2759"/>
<gene>
    <name evidence="2" type="ORF">EV702DRAFT_1202047</name>
</gene>
<dbReference type="PANTHER" id="PTHR42714">
    <property type="entry name" value="TRNA MODIFICATION GTPASE GTPBP3"/>
    <property type="match status" value="1"/>
</dbReference>
<dbReference type="GO" id="GO:0016787">
    <property type="term" value="F:hydrolase activity"/>
    <property type="evidence" value="ECO:0007669"/>
    <property type="project" value="UniProtKB-KW"/>
</dbReference>
<dbReference type="Pfam" id="PF01926">
    <property type="entry name" value="MMR_HSR1"/>
    <property type="match status" value="2"/>
</dbReference>
<dbReference type="GO" id="GO:0002098">
    <property type="term" value="P:tRNA wobble uridine modification"/>
    <property type="evidence" value="ECO:0007669"/>
    <property type="project" value="TreeGrafter"/>
</dbReference>
<feature type="domain" description="G" evidence="1">
    <location>
        <begin position="285"/>
        <end position="379"/>
    </location>
</feature>
<keyword evidence="2" id="KW-0378">Hydrolase</keyword>
<dbReference type="Gene3D" id="3.40.50.300">
    <property type="entry name" value="P-loop containing nucleotide triphosphate hydrolases"/>
    <property type="match status" value="2"/>
</dbReference>
<dbReference type="Proteomes" id="UP000714275">
    <property type="component" value="Unassembled WGS sequence"/>
</dbReference>
<name>A0A9P7CYE6_9AGAM</name>
<feature type="domain" description="G" evidence="1">
    <location>
        <begin position="4"/>
        <end position="128"/>
    </location>
</feature>
<dbReference type="InterPro" id="IPR006073">
    <property type="entry name" value="GTP-bd"/>
</dbReference>
<comment type="caution">
    <text evidence="2">The sequence shown here is derived from an EMBL/GenBank/DDBJ whole genome shotgun (WGS) entry which is preliminary data.</text>
</comment>
<dbReference type="SUPFAM" id="SSF52540">
    <property type="entry name" value="P-loop containing nucleoside triphosphate hydrolases"/>
    <property type="match status" value="2"/>
</dbReference>
<organism evidence="2 3">
    <name type="scientific">Suillus placidus</name>
    <dbReference type="NCBI Taxonomy" id="48579"/>
    <lineage>
        <taxon>Eukaryota</taxon>
        <taxon>Fungi</taxon>
        <taxon>Dikarya</taxon>
        <taxon>Basidiomycota</taxon>
        <taxon>Agaricomycotina</taxon>
        <taxon>Agaricomycetes</taxon>
        <taxon>Agaricomycetidae</taxon>
        <taxon>Boletales</taxon>
        <taxon>Suillineae</taxon>
        <taxon>Suillaceae</taxon>
        <taxon>Suillus</taxon>
    </lineage>
</organism>
<dbReference type="GO" id="GO:0005737">
    <property type="term" value="C:cytoplasm"/>
    <property type="evidence" value="ECO:0007669"/>
    <property type="project" value="TreeGrafter"/>
</dbReference>
<dbReference type="AlphaFoldDB" id="A0A9P7CYE6"/>
<dbReference type="CDD" id="cd00882">
    <property type="entry name" value="Ras_like_GTPase"/>
    <property type="match status" value="1"/>
</dbReference>
<accession>A0A9P7CYE6</accession>
<dbReference type="EMBL" id="JABBWD010000060">
    <property type="protein sequence ID" value="KAG1771154.1"/>
    <property type="molecule type" value="Genomic_DNA"/>
</dbReference>
<dbReference type="PANTHER" id="PTHR42714:SF2">
    <property type="entry name" value="TRNA MODIFICATION GTPASE GTPBP3, MITOCHONDRIAL"/>
    <property type="match status" value="1"/>
</dbReference>
<dbReference type="GO" id="GO:0005525">
    <property type="term" value="F:GTP binding"/>
    <property type="evidence" value="ECO:0007669"/>
    <property type="project" value="InterPro"/>
</dbReference>
<protein>
    <submittedName>
        <fullName evidence="2">P-loop containing nucleoside triphosphate hydrolase protein</fullName>
    </submittedName>
</protein>
<evidence type="ECO:0000259" key="1">
    <source>
        <dbReference type="Pfam" id="PF01926"/>
    </source>
</evidence>
<reference evidence="2" key="1">
    <citation type="journal article" date="2020" name="New Phytol.">
        <title>Comparative genomics reveals dynamic genome evolution in host specialist ectomycorrhizal fungi.</title>
        <authorList>
            <person name="Lofgren L.A."/>
            <person name="Nguyen N.H."/>
            <person name="Vilgalys R."/>
            <person name="Ruytinx J."/>
            <person name="Liao H.L."/>
            <person name="Branco S."/>
            <person name="Kuo A."/>
            <person name="LaButti K."/>
            <person name="Lipzen A."/>
            <person name="Andreopoulos W."/>
            <person name="Pangilinan J."/>
            <person name="Riley R."/>
            <person name="Hundley H."/>
            <person name="Na H."/>
            <person name="Barry K."/>
            <person name="Grigoriev I.V."/>
            <person name="Stajich J.E."/>
            <person name="Kennedy P.G."/>
        </authorList>
    </citation>
    <scope>NUCLEOTIDE SEQUENCE</scope>
    <source>
        <strain evidence="2">DOB743</strain>
    </source>
</reference>
<sequence length="482" mass="53789">MVNIVIFGEIGAGKSSVINLLAGRQIAHISPDSHRCTLHWTEFRITFENGTRYQVFDTVGLEEPRLQTPEYLSAISNAYSLITALKERGGVNLLLFCVRGGRVTATMQSNYRLFFEFLCEERVPLALVVTNLEREAKMEDWYMRNVGHLEKYNIRSAGHACITAANLLDGRHRDKYEESRGILRGVIEAHCNESMEGWTGGQGWLASSISKLVEYVAGRPKKTDVIGVLTKRCGMTKEMAQQVAQQIRGENLPQTMIENYGNTPVLLDVRNTGPRQGYENRPRNVVLWGESGVGKSSLINLIMGRNVAETSPDALSCTTTHAPYDVTISGQCFRLWDTAGLNEGSEGRVPAAAAARRLALFLGGLNRGDGVHLLMYCVRGTRATKALRTNYQTFSSAIGDNKVPIVIVATCLEDWRPAMTEWWHENKDQLAKYGMHFPGYACVTTLPSERAESQDLRQRRAQSYEDVCKLILDHCSQAPHKT</sequence>
<dbReference type="GO" id="GO:0030488">
    <property type="term" value="P:tRNA methylation"/>
    <property type="evidence" value="ECO:0007669"/>
    <property type="project" value="TreeGrafter"/>
</dbReference>
<proteinExistence type="predicted"/>
<dbReference type="InterPro" id="IPR027417">
    <property type="entry name" value="P-loop_NTPase"/>
</dbReference>
<evidence type="ECO:0000313" key="2">
    <source>
        <dbReference type="EMBL" id="KAG1771154.1"/>
    </source>
</evidence>
<evidence type="ECO:0000313" key="3">
    <source>
        <dbReference type="Proteomes" id="UP000714275"/>
    </source>
</evidence>